<comment type="caution">
    <text evidence="1">The sequence shown here is derived from an EMBL/GenBank/DDBJ whole genome shotgun (WGS) entry which is preliminary data.</text>
</comment>
<dbReference type="AlphaFoldDB" id="A0A9P8KTQ4"/>
<organism evidence="1 2">
    <name type="scientific">Trichoglossum hirsutum</name>
    <dbReference type="NCBI Taxonomy" id="265104"/>
    <lineage>
        <taxon>Eukaryota</taxon>
        <taxon>Fungi</taxon>
        <taxon>Dikarya</taxon>
        <taxon>Ascomycota</taxon>
        <taxon>Pezizomycotina</taxon>
        <taxon>Geoglossomycetes</taxon>
        <taxon>Geoglossales</taxon>
        <taxon>Geoglossaceae</taxon>
        <taxon>Trichoglossum</taxon>
    </lineage>
</organism>
<keyword evidence="2" id="KW-1185">Reference proteome</keyword>
<dbReference type="Proteomes" id="UP000750711">
    <property type="component" value="Unassembled WGS sequence"/>
</dbReference>
<feature type="non-terminal residue" evidence="1">
    <location>
        <position position="55"/>
    </location>
</feature>
<name>A0A9P8KTQ4_9PEZI</name>
<reference evidence="1" key="1">
    <citation type="submission" date="2021-03" db="EMBL/GenBank/DDBJ databases">
        <title>Comparative genomics and phylogenomic investigation of the class Geoglossomycetes provide insights into ecological specialization and systematics.</title>
        <authorList>
            <person name="Melie T."/>
            <person name="Pirro S."/>
            <person name="Miller A.N."/>
            <person name="Quandt A."/>
        </authorList>
    </citation>
    <scope>NUCLEOTIDE SEQUENCE</scope>
    <source>
        <strain evidence="1">CAQ_001_2017</strain>
    </source>
</reference>
<dbReference type="EMBL" id="JAGHQM010004727">
    <property type="protein sequence ID" value="KAH0533643.1"/>
    <property type="molecule type" value="Genomic_DNA"/>
</dbReference>
<sequence length="55" mass="5653">MVDGNGVREQDRAGEGFRDVVQGGAYGFGAQGSELQGTLDEEDVLTAAEAGHGLD</sequence>
<protein>
    <submittedName>
        <fullName evidence="1">Uncharacterized protein</fullName>
    </submittedName>
</protein>
<proteinExistence type="predicted"/>
<evidence type="ECO:0000313" key="1">
    <source>
        <dbReference type="EMBL" id="KAH0533643.1"/>
    </source>
</evidence>
<accession>A0A9P8KTQ4</accession>
<gene>
    <name evidence="1" type="ORF">GP486_008977</name>
</gene>
<evidence type="ECO:0000313" key="2">
    <source>
        <dbReference type="Proteomes" id="UP000750711"/>
    </source>
</evidence>